<dbReference type="AlphaFoldDB" id="A0AA38HA79"/>
<dbReference type="PANTHER" id="PTHR28041">
    <property type="entry name" value="54S RIBOSOMAL PROTEIN L25, MITOCHONDRIAL"/>
    <property type="match status" value="1"/>
</dbReference>
<feature type="domain" description="Large ribosomal subunit protein mL59" evidence="2">
    <location>
        <begin position="35"/>
        <end position="164"/>
    </location>
</feature>
<dbReference type="InterPro" id="IPR037507">
    <property type="entry name" value="Ribosomal_mL59"/>
</dbReference>
<evidence type="ECO:0000313" key="4">
    <source>
        <dbReference type="Proteomes" id="UP001164286"/>
    </source>
</evidence>
<name>A0AA38HA79_9TREE</name>
<dbReference type="GO" id="GO:0005762">
    <property type="term" value="C:mitochondrial large ribosomal subunit"/>
    <property type="evidence" value="ECO:0007669"/>
    <property type="project" value="InterPro"/>
</dbReference>
<dbReference type="Pfam" id="PF18126">
    <property type="entry name" value="Mitoc_mL59"/>
    <property type="match status" value="1"/>
</dbReference>
<accession>A0AA38HA79</accession>
<feature type="region of interest" description="Disordered" evidence="1">
    <location>
        <begin position="127"/>
        <end position="154"/>
    </location>
</feature>
<sequence length="180" mass="20465">MNTLRQAVAGPSRRFHSLTLSDPIATTSQLPPVIERYIQRQRISDPSASSLPNPFSIHRSVASGAVQPRSISRRREKQLRFWFAPESLPPAPSATSTPFSHTLSDGTEASLAWQADQQIKAKKTLYEGRKVQFKGHKHERDRPERQRETEERLAGMEKRIAEWKRNKAEAKQSTKPALPF</sequence>
<dbReference type="PANTHER" id="PTHR28041:SF1">
    <property type="entry name" value="LARGE RIBOSOMAL SUBUNIT PROTEIN ML59"/>
    <property type="match status" value="1"/>
</dbReference>
<keyword evidence="4" id="KW-1185">Reference proteome</keyword>
<dbReference type="RefSeq" id="XP_052946545.1">
    <property type="nucleotide sequence ID" value="XM_053093437.1"/>
</dbReference>
<dbReference type="GeneID" id="77732642"/>
<evidence type="ECO:0000256" key="1">
    <source>
        <dbReference type="SAM" id="MobiDB-lite"/>
    </source>
</evidence>
<evidence type="ECO:0000259" key="2">
    <source>
        <dbReference type="Pfam" id="PF18126"/>
    </source>
</evidence>
<dbReference type="InterPro" id="IPR040922">
    <property type="entry name" value="Ribosomal_mL59_dom"/>
</dbReference>
<dbReference type="EMBL" id="JAKWFO010000005">
    <property type="protein sequence ID" value="KAI9636768.1"/>
    <property type="molecule type" value="Genomic_DNA"/>
</dbReference>
<protein>
    <recommendedName>
        <fullName evidence="2">Large ribosomal subunit protein mL59 domain-containing protein</fullName>
    </recommendedName>
</protein>
<dbReference type="GO" id="GO:0003735">
    <property type="term" value="F:structural constituent of ribosome"/>
    <property type="evidence" value="ECO:0007669"/>
    <property type="project" value="InterPro"/>
</dbReference>
<feature type="compositionally biased region" description="Basic and acidic residues" evidence="1">
    <location>
        <begin position="138"/>
        <end position="154"/>
    </location>
</feature>
<organism evidence="3 4">
    <name type="scientific">Dioszegia hungarica</name>
    <dbReference type="NCBI Taxonomy" id="4972"/>
    <lineage>
        <taxon>Eukaryota</taxon>
        <taxon>Fungi</taxon>
        <taxon>Dikarya</taxon>
        <taxon>Basidiomycota</taxon>
        <taxon>Agaricomycotina</taxon>
        <taxon>Tremellomycetes</taxon>
        <taxon>Tremellales</taxon>
        <taxon>Bulleribasidiaceae</taxon>
        <taxon>Dioszegia</taxon>
    </lineage>
</organism>
<comment type="caution">
    <text evidence="3">The sequence shown here is derived from an EMBL/GenBank/DDBJ whole genome shotgun (WGS) entry which is preliminary data.</text>
</comment>
<reference evidence="3" key="1">
    <citation type="journal article" date="2022" name="G3 (Bethesda)">
        <title>High quality genome of the basidiomycete yeast Dioszegia hungarica PDD-24b-2 isolated from cloud water.</title>
        <authorList>
            <person name="Jarrige D."/>
            <person name="Haridas S."/>
            <person name="Bleykasten-Grosshans C."/>
            <person name="Joly M."/>
            <person name="Nadalig T."/>
            <person name="Sancelme M."/>
            <person name="Vuilleumier S."/>
            <person name="Grigoriev I.V."/>
            <person name="Amato P."/>
            <person name="Bringel F."/>
        </authorList>
    </citation>
    <scope>NUCLEOTIDE SEQUENCE</scope>
    <source>
        <strain evidence="3">PDD-24b-2</strain>
    </source>
</reference>
<gene>
    <name evidence="3" type="ORF">MKK02DRAFT_45476</name>
</gene>
<proteinExistence type="predicted"/>
<dbReference type="Proteomes" id="UP001164286">
    <property type="component" value="Unassembled WGS sequence"/>
</dbReference>
<evidence type="ECO:0000313" key="3">
    <source>
        <dbReference type="EMBL" id="KAI9636768.1"/>
    </source>
</evidence>